<dbReference type="FunFam" id="3.40.50.300:FF:000287">
    <property type="entry name" value="Multidrug ABC transporter ATP-binding protein"/>
    <property type="match status" value="1"/>
</dbReference>
<keyword evidence="4" id="KW-0762">Sugar transport</keyword>
<keyword evidence="6" id="KW-0547">Nucleotide-binding</keyword>
<name>A0A6P1BAC3_9BRAD</name>
<evidence type="ECO:0000256" key="6">
    <source>
        <dbReference type="ARBA" id="ARBA00022741"/>
    </source>
</evidence>
<evidence type="ECO:0000256" key="3">
    <source>
        <dbReference type="ARBA" id="ARBA00022448"/>
    </source>
</evidence>
<dbReference type="SUPFAM" id="SSF52540">
    <property type="entry name" value="P-loop containing nucleoside triphosphate hydrolases"/>
    <property type="match status" value="1"/>
</dbReference>
<feature type="transmembrane region" description="Helical" evidence="11">
    <location>
        <begin position="173"/>
        <end position="192"/>
    </location>
</feature>
<dbReference type="PROSITE" id="PS00211">
    <property type="entry name" value="ABC_TRANSPORTER_1"/>
    <property type="match status" value="1"/>
</dbReference>
<feature type="transmembrane region" description="Helical" evidence="11">
    <location>
        <begin position="198"/>
        <end position="216"/>
    </location>
</feature>
<keyword evidence="9 11" id="KW-0472">Membrane</keyword>
<proteinExistence type="inferred from homology"/>
<dbReference type="GO" id="GO:0005886">
    <property type="term" value="C:plasma membrane"/>
    <property type="evidence" value="ECO:0007669"/>
    <property type="project" value="UniProtKB-SubCell"/>
</dbReference>
<feature type="transmembrane region" description="Helical" evidence="11">
    <location>
        <begin position="281"/>
        <end position="299"/>
    </location>
</feature>
<reference evidence="14 15" key="1">
    <citation type="journal article" date="2020" name="Arch. Microbiol.">
        <title>Bradyrhizobium uaiense sp. nov., a new highly efficient cowpea symbiont.</title>
        <authorList>
            <person name="Cabral Michel D."/>
            <person name="Azarias Guimaraes A."/>
            <person name="Martins da Costa E."/>
            <person name="Soares de Carvalho T."/>
            <person name="Balsanelli E."/>
            <person name="Willems A."/>
            <person name="Maltempi de Souza E."/>
            <person name="de Souza Moreira F.M."/>
        </authorList>
    </citation>
    <scope>NUCLEOTIDE SEQUENCE [LARGE SCALE GENOMIC DNA]</scope>
    <source>
        <strain evidence="14 15">UFLA 03-164</strain>
    </source>
</reference>
<keyword evidence="3" id="KW-0813">Transport</keyword>
<dbReference type="InterPro" id="IPR027417">
    <property type="entry name" value="P-loop_NTPase"/>
</dbReference>
<dbReference type="Gene3D" id="1.20.1560.10">
    <property type="entry name" value="ABC transporter type 1, transmembrane domain"/>
    <property type="match status" value="1"/>
</dbReference>
<comment type="caution">
    <text evidence="14">The sequence shown here is derived from an EMBL/GenBank/DDBJ whole genome shotgun (WGS) entry which is preliminary data.</text>
</comment>
<dbReference type="AlphaFoldDB" id="A0A6P1BAC3"/>
<evidence type="ECO:0000259" key="13">
    <source>
        <dbReference type="PROSITE" id="PS50929"/>
    </source>
</evidence>
<evidence type="ECO:0000256" key="2">
    <source>
        <dbReference type="ARBA" id="ARBA00005417"/>
    </source>
</evidence>
<dbReference type="GO" id="GO:0005524">
    <property type="term" value="F:ATP binding"/>
    <property type="evidence" value="ECO:0007669"/>
    <property type="project" value="UniProtKB-KW"/>
</dbReference>
<dbReference type="PANTHER" id="PTHR43394">
    <property type="entry name" value="ATP-DEPENDENT PERMEASE MDL1, MITOCHONDRIAL"/>
    <property type="match status" value="1"/>
</dbReference>
<dbReference type="InterPro" id="IPR036640">
    <property type="entry name" value="ABC1_TM_sf"/>
</dbReference>
<dbReference type="InterPro" id="IPR017871">
    <property type="entry name" value="ABC_transporter-like_CS"/>
</dbReference>
<evidence type="ECO:0000256" key="10">
    <source>
        <dbReference type="ARBA" id="ARBA00024722"/>
    </source>
</evidence>
<feature type="transmembrane region" description="Helical" evidence="11">
    <location>
        <begin position="305"/>
        <end position="326"/>
    </location>
</feature>
<dbReference type="Pfam" id="PF00664">
    <property type="entry name" value="ABC_membrane"/>
    <property type="match status" value="1"/>
</dbReference>
<dbReference type="PROSITE" id="PS50893">
    <property type="entry name" value="ABC_TRANSPORTER_2"/>
    <property type="match status" value="1"/>
</dbReference>
<evidence type="ECO:0000256" key="7">
    <source>
        <dbReference type="ARBA" id="ARBA00022840"/>
    </source>
</evidence>
<dbReference type="PROSITE" id="PS50929">
    <property type="entry name" value="ABC_TM1F"/>
    <property type="match status" value="1"/>
</dbReference>
<organism evidence="14 15">
    <name type="scientific">Bradyrhizobium uaiense</name>
    <dbReference type="NCBI Taxonomy" id="2594946"/>
    <lineage>
        <taxon>Bacteria</taxon>
        <taxon>Pseudomonadati</taxon>
        <taxon>Pseudomonadota</taxon>
        <taxon>Alphaproteobacteria</taxon>
        <taxon>Hyphomicrobiales</taxon>
        <taxon>Nitrobacteraceae</taxon>
        <taxon>Bradyrhizobium</taxon>
    </lineage>
</organism>
<evidence type="ECO:0000256" key="11">
    <source>
        <dbReference type="SAM" id="Phobius"/>
    </source>
</evidence>
<comment type="subcellular location">
    <subcellularLocation>
        <location evidence="1">Cell membrane</location>
        <topology evidence="1">Multi-pass membrane protein</topology>
    </subcellularLocation>
</comment>
<evidence type="ECO:0000256" key="4">
    <source>
        <dbReference type="ARBA" id="ARBA00022597"/>
    </source>
</evidence>
<dbReference type="InterPro" id="IPR011527">
    <property type="entry name" value="ABC1_TM_dom"/>
</dbReference>
<protein>
    <submittedName>
        <fullName evidence="14">ABC transporter ATP-binding protein</fullName>
    </submittedName>
</protein>
<feature type="domain" description="ABC transporter" evidence="12">
    <location>
        <begin position="375"/>
        <end position="608"/>
    </location>
</feature>
<keyword evidence="5 11" id="KW-0812">Transmembrane</keyword>
<evidence type="ECO:0000256" key="8">
    <source>
        <dbReference type="ARBA" id="ARBA00022989"/>
    </source>
</evidence>
<accession>A0A6P1BAC3</accession>
<dbReference type="PANTHER" id="PTHR43394:SF1">
    <property type="entry name" value="ATP-BINDING CASSETTE SUB-FAMILY B MEMBER 10, MITOCHONDRIAL"/>
    <property type="match status" value="1"/>
</dbReference>
<dbReference type="InterPro" id="IPR003439">
    <property type="entry name" value="ABC_transporter-like_ATP-bd"/>
</dbReference>
<dbReference type="Gene3D" id="3.40.50.300">
    <property type="entry name" value="P-loop containing nucleotide triphosphate hydrolases"/>
    <property type="match status" value="1"/>
</dbReference>
<comment type="function">
    <text evidence="10">Involved in beta-(1--&gt;2)glucan export. Transmembrane domains (TMD) form a pore in the inner membrane and the ATP-binding domain (NBD) is responsible for energy generation.</text>
</comment>
<evidence type="ECO:0000313" key="15">
    <source>
        <dbReference type="Proteomes" id="UP000468531"/>
    </source>
</evidence>
<dbReference type="GO" id="GO:0015421">
    <property type="term" value="F:ABC-type oligopeptide transporter activity"/>
    <property type="evidence" value="ECO:0007669"/>
    <property type="project" value="TreeGrafter"/>
</dbReference>
<dbReference type="SUPFAM" id="SSF90123">
    <property type="entry name" value="ABC transporter transmembrane region"/>
    <property type="match status" value="1"/>
</dbReference>
<dbReference type="InterPro" id="IPR039421">
    <property type="entry name" value="Type_1_exporter"/>
</dbReference>
<dbReference type="CDD" id="cd18564">
    <property type="entry name" value="ABC_6TM_exporter_like"/>
    <property type="match status" value="1"/>
</dbReference>
<dbReference type="GO" id="GO:0016887">
    <property type="term" value="F:ATP hydrolysis activity"/>
    <property type="evidence" value="ECO:0007669"/>
    <property type="project" value="InterPro"/>
</dbReference>
<evidence type="ECO:0000256" key="9">
    <source>
        <dbReference type="ARBA" id="ARBA00023136"/>
    </source>
</evidence>
<evidence type="ECO:0000256" key="5">
    <source>
        <dbReference type="ARBA" id="ARBA00022692"/>
    </source>
</evidence>
<evidence type="ECO:0000259" key="12">
    <source>
        <dbReference type="PROSITE" id="PS50893"/>
    </source>
</evidence>
<dbReference type="SMART" id="SM00382">
    <property type="entry name" value="AAA"/>
    <property type="match status" value="1"/>
</dbReference>
<evidence type="ECO:0000313" key="14">
    <source>
        <dbReference type="EMBL" id="NEU95279.1"/>
    </source>
</evidence>
<keyword evidence="7 14" id="KW-0067">ATP-binding</keyword>
<evidence type="ECO:0000256" key="1">
    <source>
        <dbReference type="ARBA" id="ARBA00004651"/>
    </source>
</evidence>
<keyword evidence="15" id="KW-1185">Reference proteome</keyword>
<sequence length="622" mass="67150">MLLKTIAAVVSSATVALKKPHEGKGLTSMVLGLLRPYRGWLLIVFAAMLIEIAMSLAAPWPLKLVLDDALGRHRMPDWLAWAHDYGFGQHTAGVALFAGIATLLIAVVGAVAAYIDNYYTTSVGQWVANDLRVQIYTHLHRLSLRYYDNAKTGTLMSTITSDVSTIQDFASSATLDILVDLITILFMLGLMFYLDWDFTLIAVALVPFLLVFLFHFKKAVKEVTRTVRARQSEIVAVVQQGIGSVRAVKAFGRQDLEIAHLESASHATVEAALKARKIKSLMSPTVNIVVAICTGIVLWRGTSLIVAGALTAGALTVYLAYLAKFFKPVKDLASMTSTIAQTTVALERIQTILSADDVINDPVDGVDPGRVKGAISFDKVAFGYDDVPILREVSFEIEPGQVVGLVGPTGSGKSTVLSLLPRFYEASSGRVLIDGLDVSSYRLATLRSQVGFVLQETVLFRGTIRENIAYGCPGATEEQIIAAAKVANAHDFISAMPHGYDSMVGERGDTLSGGQRQRIGIARAVVRNSPIMILDEPTAALDTESEHLVIDALRRLMKGRTVVMIAHRLSTIANADKIVVLKDGVVVEQGSNDALLALGGVYAELHRIQYDTSNQASAKAVS</sequence>
<dbReference type="Pfam" id="PF00005">
    <property type="entry name" value="ABC_tran"/>
    <property type="match status" value="1"/>
</dbReference>
<dbReference type="Proteomes" id="UP000468531">
    <property type="component" value="Unassembled WGS sequence"/>
</dbReference>
<keyword evidence="8 11" id="KW-1133">Transmembrane helix</keyword>
<dbReference type="EMBL" id="VKHP01000012">
    <property type="protein sequence ID" value="NEU95279.1"/>
    <property type="molecule type" value="Genomic_DNA"/>
</dbReference>
<dbReference type="InterPro" id="IPR003593">
    <property type="entry name" value="AAA+_ATPase"/>
</dbReference>
<feature type="transmembrane region" description="Helical" evidence="11">
    <location>
        <begin position="94"/>
        <end position="115"/>
    </location>
</feature>
<feature type="domain" description="ABC transmembrane type-1" evidence="13">
    <location>
        <begin position="42"/>
        <end position="341"/>
    </location>
</feature>
<comment type="similarity">
    <text evidence="2">Belongs to the ABC transporter superfamily.</text>
</comment>
<gene>
    <name evidence="14" type="ORF">FNJ47_05385</name>
</gene>
<feature type="transmembrane region" description="Helical" evidence="11">
    <location>
        <begin position="39"/>
        <end position="60"/>
    </location>
</feature>